<gene>
    <name evidence="1" type="ORF">PMAYCL1PPCAC_20631</name>
</gene>
<sequence>MITEFDSFLLEGLHWISLRSSALNGRIVSSQSIGAETVCITECVEDSNIHGFWILVVEVLARRGDLLQPGQLSFG</sequence>
<evidence type="ECO:0000313" key="2">
    <source>
        <dbReference type="Proteomes" id="UP001328107"/>
    </source>
</evidence>
<dbReference type="Proteomes" id="UP001328107">
    <property type="component" value="Unassembled WGS sequence"/>
</dbReference>
<protein>
    <submittedName>
        <fullName evidence="1">Uncharacterized protein</fullName>
    </submittedName>
</protein>
<reference evidence="2" key="1">
    <citation type="submission" date="2022-10" db="EMBL/GenBank/DDBJ databases">
        <title>Genome assembly of Pristionchus species.</title>
        <authorList>
            <person name="Yoshida K."/>
            <person name="Sommer R.J."/>
        </authorList>
    </citation>
    <scope>NUCLEOTIDE SEQUENCE [LARGE SCALE GENOMIC DNA]</scope>
    <source>
        <strain evidence="2">RS5460</strain>
    </source>
</reference>
<dbReference type="AlphaFoldDB" id="A0AAN5CTA4"/>
<accession>A0AAN5CTA4</accession>
<keyword evidence="2" id="KW-1185">Reference proteome</keyword>
<evidence type="ECO:0000313" key="1">
    <source>
        <dbReference type="EMBL" id="GMR50436.1"/>
    </source>
</evidence>
<dbReference type="EMBL" id="BTRK01000004">
    <property type="protein sequence ID" value="GMR50436.1"/>
    <property type="molecule type" value="Genomic_DNA"/>
</dbReference>
<proteinExistence type="predicted"/>
<organism evidence="1 2">
    <name type="scientific">Pristionchus mayeri</name>
    <dbReference type="NCBI Taxonomy" id="1317129"/>
    <lineage>
        <taxon>Eukaryota</taxon>
        <taxon>Metazoa</taxon>
        <taxon>Ecdysozoa</taxon>
        <taxon>Nematoda</taxon>
        <taxon>Chromadorea</taxon>
        <taxon>Rhabditida</taxon>
        <taxon>Rhabditina</taxon>
        <taxon>Diplogasteromorpha</taxon>
        <taxon>Diplogasteroidea</taxon>
        <taxon>Neodiplogasteridae</taxon>
        <taxon>Pristionchus</taxon>
    </lineage>
</organism>
<name>A0AAN5CTA4_9BILA</name>
<comment type="caution">
    <text evidence="1">The sequence shown here is derived from an EMBL/GenBank/DDBJ whole genome shotgun (WGS) entry which is preliminary data.</text>
</comment>